<dbReference type="Pfam" id="PF08818">
    <property type="entry name" value="DUF1801"/>
    <property type="match status" value="1"/>
</dbReference>
<accession>A0A2V3PPN1</accession>
<sequence>MLRPIDEFFLQHDEQTNSCLQFLREYILGFDENISEAWKYQLPFYYYNNKPFCYFWIHKKFKQPYIGIENGGLLDHSQLLRENRVKMKILLVDPTKDIELETIGTILRDSLSLHKDKNITRG</sequence>
<dbReference type="InterPro" id="IPR014922">
    <property type="entry name" value="YdhG-like"/>
</dbReference>
<dbReference type="Proteomes" id="UP000247973">
    <property type="component" value="Unassembled WGS sequence"/>
</dbReference>
<dbReference type="OrthoDB" id="670608at2"/>
<evidence type="ECO:0000313" key="3">
    <source>
        <dbReference type="Proteomes" id="UP000247973"/>
    </source>
</evidence>
<evidence type="ECO:0000259" key="1">
    <source>
        <dbReference type="Pfam" id="PF08818"/>
    </source>
</evidence>
<protein>
    <submittedName>
        <fullName evidence="2">Uncharacterized protein DUF1801</fullName>
    </submittedName>
</protein>
<dbReference type="EMBL" id="QICL01000016">
    <property type="protein sequence ID" value="PXV63041.1"/>
    <property type="molecule type" value="Genomic_DNA"/>
</dbReference>
<dbReference type="RefSeq" id="WP_110311185.1">
    <property type="nucleotide sequence ID" value="NZ_QICL01000016.1"/>
</dbReference>
<organism evidence="2 3">
    <name type="scientific">Dysgonomonas alginatilytica</name>
    <dbReference type="NCBI Taxonomy" id="1605892"/>
    <lineage>
        <taxon>Bacteria</taxon>
        <taxon>Pseudomonadati</taxon>
        <taxon>Bacteroidota</taxon>
        <taxon>Bacteroidia</taxon>
        <taxon>Bacteroidales</taxon>
        <taxon>Dysgonomonadaceae</taxon>
        <taxon>Dysgonomonas</taxon>
    </lineage>
</organism>
<comment type="caution">
    <text evidence="2">The sequence shown here is derived from an EMBL/GenBank/DDBJ whole genome shotgun (WGS) entry which is preliminary data.</text>
</comment>
<evidence type="ECO:0000313" key="2">
    <source>
        <dbReference type="EMBL" id="PXV63041.1"/>
    </source>
</evidence>
<proteinExistence type="predicted"/>
<keyword evidence="3" id="KW-1185">Reference proteome</keyword>
<dbReference type="Gene3D" id="3.90.1150.200">
    <property type="match status" value="1"/>
</dbReference>
<dbReference type="SUPFAM" id="SSF159888">
    <property type="entry name" value="YdhG-like"/>
    <property type="match status" value="1"/>
</dbReference>
<dbReference type="AlphaFoldDB" id="A0A2V3PPN1"/>
<feature type="domain" description="YdhG-like" evidence="1">
    <location>
        <begin position="18"/>
        <end position="110"/>
    </location>
</feature>
<gene>
    <name evidence="2" type="ORF">CLV62_11682</name>
</gene>
<reference evidence="2 3" key="1">
    <citation type="submission" date="2018-03" db="EMBL/GenBank/DDBJ databases">
        <title>Genomic Encyclopedia of Archaeal and Bacterial Type Strains, Phase II (KMG-II): from individual species to whole genera.</title>
        <authorList>
            <person name="Goeker M."/>
        </authorList>
    </citation>
    <scope>NUCLEOTIDE SEQUENCE [LARGE SCALE GENOMIC DNA]</scope>
    <source>
        <strain evidence="2 3">DSM 100214</strain>
    </source>
</reference>
<name>A0A2V3PPN1_9BACT</name>